<dbReference type="InterPro" id="IPR021605">
    <property type="entry name" value="Pcf11_Clp1-ID"/>
</dbReference>
<keyword evidence="6" id="KW-1185">Reference proteome</keyword>
<dbReference type="SUPFAM" id="SSF48464">
    <property type="entry name" value="ENTH/VHS domain"/>
    <property type="match status" value="1"/>
</dbReference>
<reference evidence="5 6" key="1">
    <citation type="submission" date="2018-06" db="EMBL/GenBank/DDBJ databases">
        <title>Complete Genomes of Monosporascus.</title>
        <authorList>
            <person name="Robinson A.J."/>
            <person name="Natvig D.O."/>
        </authorList>
    </citation>
    <scope>NUCLEOTIDE SEQUENCE [LARGE SCALE GENOMIC DNA]</scope>
    <source>
        <strain evidence="5 6">CBS 110550</strain>
    </source>
</reference>
<dbReference type="GO" id="GO:0031124">
    <property type="term" value="P:mRNA 3'-end processing"/>
    <property type="evidence" value="ECO:0007669"/>
    <property type="project" value="InterPro"/>
</dbReference>
<dbReference type="GO" id="GO:0035091">
    <property type="term" value="F:phosphatidylinositol binding"/>
    <property type="evidence" value="ECO:0007669"/>
    <property type="project" value="InterPro"/>
</dbReference>
<dbReference type="Proteomes" id="UP000293360">
    <property type="component" value="Unassembled WGS sequence"/>
</dbReference>
<dbReference type="Gene3D" id="1.25.40.90">
    <property type="match status" value="1"/>
</dbReference>
<dbReference type="GO" id="GO:0016192">
    <property type="term" value="P:vesicle-mediated transport"/>
    <property type="evidence" value="ECO:0007669"/>
    <property type="project" value="UniProtKB-ARBA"/>
</dbReference>
<dbReference type="PANTHER" id="PTHR15921">
    <property type="entry name" value="PRE-MRNA CLEAVAGE COMPLEX II"/>
    <property type="match status" value="1"/>
</dbReference>
<evidence type="ECO:0000256" key="1">
    <source>
        <dbReference type="ARBA" id="ARBA00011446"/>
    </source>
</evidence>
<feature type="domain" description="VHS" evidence="3">
    <location>
        <begin position="49"/>
        <end position="125"/>
    </location>
</feature>
<evidence type="ECO:0000313" key="5">
    <source>
        <dbReference type="EMBL" id="RYO93805.1"/>
    </source>
</evidence>
<dbReference type="InterPro" id="IPR054127">
    <property type="entry name" value="Pcf11_C"/>
</dbReference>
<dbReference type="GO" id="GO:0043130">
    <property type="term" value="F:ubiquitin binding"/>
    <property type="evidence" value="ECO:0007669"/>
    <property type="project" value="InterPro"/>
</dbReference>
<dbReference type="SMART" id="SM00582">
    <property type="entry name" value="RPR"/>
    <property type="match status" value="1"/>
</dbReference>
<dbReference type="AlphaFoldDB" id="A0A4Q4SYU9"/>
<dbReference type="InterPro" id="IPR006569">
    <property type="entry name" value="CID_dom"/>
</dbReference>
<dbReference type="Pfam" id="PF11526">
    <property type="entry name" value="Pfc11_Clp1_ID"/>
    <property type="match status" value="1"/>
</dbReference>
<name>A0A4Q4SYU9_9PEZI</name>
<dbReference type="STRING" id="155417.A0A4Q4SYU9"/>
<feature type="compositionally biased region" description="Pro residues" evidence="2">
    <location>
        <begin position="316"/>
        <end position="328"/>
    </location>
</feature>
<evidence type="ECO:0000259" key="3">
    <source>
        <dbReference type="PROSITE" id="PS50179"/>
    </source>
</evidence>
<comment type="caution">
    <text evidence="5">The sequence shown here is derived from an EMBL/GenBank/DDBJ whole genome shotgun (WGS) entry which is preliminary data.</text>
</comment>
<evidence type="ECO:0000313" key="6">
    <source>
        <dbReference type="Proteomes" id="UP000293360"/>
    </source>
</evidence>
<evidence type="ECO:0008006" key="7">
    <source>
        <dbReference type="Google" id="ProtNLM"/>
    </source>
</evidence>
<feature type="compositionally biased region" description="Polar residues" evidence="2">
    <location>
        <begin position="301"/>
        <end position="315"/>
    </location>
</feature>
<dbReference type="Pfam" id="PF21936">
    <property type="entry name" value="Pcf11_C"/>
    <property type="match status" value="1"/>
</dbReference>
<feature type="region of interest" description="Disordered" evidence="2">
    <location>
        <begin position="301"/>
        <end position="328"/>
    </location>
</feature>
<dbReference type="InterPro" id="IPR002014">
    <property type="entry name" value="VHS_dom"/>
</dbReference>
<evidence type="ECO:0000259" key="4">
    <source>
        <dbReference type="PROSITE" id="PS51391"/>
    </source>
</evidence>
<dbReference type="InterPro" id="IPR047415">
    <property type="entry name" value="Pcf11_CID"/>
</dbReference>
<proteinExistence type="predicted"/>
<evidence type="ECO:0000256" key="2">
    <source>
        <dbReference type="SAM" id="MobiDB-lite"/>
    </source>
</evidence>
<dbReference type="PANTHER" id="PTHR15921:SF3">
    <property type="entry name" value="PRE-MRNA CLEAVAGE COMPLEX 2 PROTEIN PCF11"/>
    <property type="match status" value="1"/>
</dbReference>
<dbReference type="FunFam" id="1.25.40.90:FF:000016">
    <property type="entry name" value="mRNA cleavage factor complex component Pcf11"/>
    <property type="match status" value="1"/>
</dbReference>
<dbReference type="GO" id="GO:0005849">
    <property type="term" value="C:mRNA cleavage factor complex"/>
    <property type="evidence" value="ECO:0007669"/>
    <property type="project" value="InterPro"/>
</dbReference>
<accession>A0A4Q4SYU9</accession>
<gene>
    <name evidence="5" type="ORF">DL764_007924</name>
</gene>
<dbReference type="InterPro" id="IPR045154">
    <property type="entry name" value="PCF11-like"/>
</dbReference>
<dbReference type="Pfam" id="PF04818">
    <property type="entry name" value="CID"/>
    <property type="match status" value="1"/>
</dbReference>
<dbReference type="PROSITE" id="PS50179">
    <property type="entry name" value="VHS"/>
    <property type="match status" value="1"/>
</dbReference>
<sequence length="656" mass="71315">MSSYTESEDVAADFREALEDMQFNSRYEIQNLTVIARENTEHALAISGALVEHVKRTAPQKKLPALYVLDSIVKNVGTPYTLFFGRKLYQTFMDAYASVDNATRRKMDEMLKTWKEPIPGSIDPRPVFPPEVVRPIENALIKARTNALQAQQERARGQQQILGQGRSMPQAIPHRDVPTPPTTRPPQSNGLPYPGQPSIPTANGASYGNPAPPLTNYSPYPNQPPSRSTPQPPAASTAFQPPHSGGYGVPQAGISIEALNGDIHKLIAASQAQIAQSPHDPSIQTRLKALMDLQTILQTQNLPPDQAPPAQTSTPIPQPQPVAVAPPPAAAPKISLDSLFGSGSLAALMARTSATPQVSTPQAPPATVAIRSPIPQRAEPQKPATPVQTDPKSLMDMLRKAGILPPPPSTNGAVPIPSATPSIPLPFPIPIPGQMPGAGRPQPPTLENLTSEIALKASSLNQFRPHLLPFLFEALGPQCSQCGRRFTTDEEGKKKKTAHMDWHFKVNRRIAEAEKRGQHRSWLVDKMDWINARETIDEDHVAQGEDGDASSGAAPSKAPKVQYIPVPDDPVLANSICPICQEKFETRWLDDAQDFVWPDAIKVGQRVYHASCHQEATKDEHSAPKYARSTPEPVLGKRKAEDELTSLRGKVKVEAA</sequence>
<comment type="subunit">
    <text evidence="1">Component of the ESCRT-0 complex composed of HSE1 and VPS27.</text>
</comment>
<feature type="domain" description="CID" evidence="4">
    <location>
        <begin position="6"/>
        <end position="144"/>
    </location>
</feature>
<feature type="compositionally biased region" description="Polar residues" evidence="2">
    <location>
        <begin position="215"/>
        <end position="229"/>
    </location>
</feature>
<dbReference type="GO" id="GO:0000993">
    <property type="term" value="F:RNA polymerase II complex binding"/>
    <property type="evidence" value="ECO:0007669"/>
    <property type="project" value="InterPro"/>
</dbReference>
<dbReference type="EMBL" id="QJNU01000581">
    <property type="protein sequence ID" value="RYO93805.1"/>
    <property type="molecule type" value="Genomic_DNA"/>
</dbReference>
<feature type="region of interest" description="Disordered" evidence="2">
    <location>
        <begin position="147"/>
        <end position="250"/>
    </location>
</feature>
<dbReference type="InterPro" id="IPR008942">
    <property type="entry name" value="ENTH_VHS"/>
</dbReference>
<dbReference type="PROSITE" id="PS51391">
    <property type="entry name" value="CID"/>
    <property type="match status" value="1"/>
</dbReference>
<dbReference type="OrthoDB" id="343582at2759"/>
<dbReference type="CDD" id="cd16982">
    <property type="entry name" value="CID_Pcf11"/>
    <property type="match status" value="1"/>
</dbReference>
<feature type="compositionally biased region" description="Low complexity" evidence="2">
    <location>
        <begin position="149"/>
        <end position="160"/>
    </location>
</feature>
<dbReference type="GO" id="GO:0006369">
    <property type="term" value="P:termination of RNA polymerase II transcription"/>
    <property type="evidence" value="ECO:0007669"/>
    <property type="project" value="InterPro"/>
</dbReference>
<dbReference type="GO" id="GO:0003729">
    <property type="term" value="F:mRNA binding"/>
    <property type="evidence" value="ECO:0007669"/>
    <property type="project" value="InterPro"/>
</dbReference>
<feature type="region of interest" description="Disordered" evidence="2">
    <location>
        <begin position="614"/>
        <end position="641"/>
    </location>
</feature>
<protein>
    <recommendedName>
        <fullName evidence="7">CID domain-containing protein</fullName>
    </recommendedName>
</protein>
<dbReference type="GO" id="GO:0007034">
    <property type="term" value="P:vacuolar transport"/>
    <property type="evidence" value="ECO:0007669"/>
    <property type="project" value="UniProtKB-ARBA"/>
</dbReference>
<organism evidence="5 6">
    <name type="scientific">Monosporascus ibericus</name>
    <dbReference type="NCBI Taxonomy" id="155417"/>
    <lineage>
        <taxon>Eukaryota</taxon>
        <taxon>Fungi</taxon>
        <taxon>Dikarya</taxon>
        <taxon>Ascomycota</taxon>
        <taxon>Pezizomycotina</taxon>
        <taxon>Sordariomycetes</taxon>
        <taxon>Xylariomycetidae</taxon>
        <taxon>Xylariales</taxon>
        <taxon>Xylariales incertae sedis</taxon>
        <taxon>Monosporascus</taxon>
    </lineage>
</organism>
<dbReference type="GO" id="GO:0005737">
    <property type="term" value="C:cytoplasm"/>
    <property type="evidence" value="ECO:0007669"/>
    <property type="project" value="TreeGrafter"/>
</dbReference>
<feature type="region of interest" description="Disordered" evidence="2">
    <location>
        <begin position="425"/>
        <end position="446"/>
    </location>
</feature>